<name>A0A1G1TE11_9BACT</name>
<proteinExistence type="predicted"/>
<gene>
    <name evidence="1" type="ORF">BEN47_08110</name>
</gene>
<dbReference type="AlphaFoldDB" id="A0A1G1TE11"/>
<evidence type="ECO:0000313" key="2">
    <source>
        <dbReference type="Proteomes" id="UP000176294"/>
    </source>
</evidence>
<sequence length="166" mass="18388">MIQGMPGSQFALFVQNKQPATASTVRSVSFFIDKNGSPTQPFRVHLYKADGDENKPGSDLLTQSVVAAATQGGKWFTVDVASYNISVPQEGLFVAMEWITDAKHPSSTDATEDFMPYGQILRPTFEFKESRTWTYTIGNGWNLLQLPNGQGRSYNAMIKAEVDIIK</sequence>
<dbReference type="STRING" id="1908237.BEN47_08110"/>
<comment type="caution">
    <text evidence="1">The sequence shown here is derived from an EMBL/GenBank/DDBJ whole genome shotgun (WGS) entry which is preliminary data.</text>
</comment>
<evidence type="ECO:0000313" key="1">
    <source>
        <dbReference type="EMBL" id="OGX89081.1"/>
    </source>
</evidence>
<organism evidence="1 2">
    <name type="scientific">Hymenobacter lapidarius</name>
    <dbReference type="NCBI Taxonomy" id="1908237"/>
    <lineage>
        <taxon>Bacteria</taxon>
        <taxon>Pseudomonadati</taxon>
        <taxon>Bacteroidota</taxon>
        <taxon>Cytophagia</taxon>
        <taxon>Cytophagales</taxon>
        <taxon>Hymenobacteraceae</taxon>
        <taxon>Hymenobacter</taxon>
    </lineage>
</organism>
<dbReference type="Proteomes" id="UP000176294">
    <property type="component" value="Unassembled WGS sequence"/>
</dbReference>
<reference evidence="1 2" key="1">
    <citation type="submission" date="2016-08" db="EMBL/GenBank/DDBJ databases">
        <title>Hymenobacter coccineus sp. nov., Hymenobacter lapidarius sp. nov. and Hymenobacter glacialis sp. nov., isolated from Antarctic soil.</title>
        <authorList>
            <person name="Sedlacek I."/>
            <person name="Kralova S."/>
            <person name="Kyrova K."/>
            <person name="Maslanova I."/>
            <person name="Stankova E."/>
            <person name="Vrbovska V."/>
            <person name="Nemec M."/>
            <person name="Bartak M."/>
            <person name="Svec P."/>
            <person name="Busse H.-J."/>
            <person name="Pantucek R."/>
        </authorList>
    </citation>
    <scope>NUCLEOTIDE SEQUENCE [LARGE SCALE GENOMIC DNA]</scope>
    <source>
        <strain evidence="1 2">CCM 8643</strain>
    </source>
</reference>
<protein>
    <submittedName>
        <fullName evidence="1">Uncharacterized protein</fullName>
    </submittedName>
</protein>
<dbReference type="EMBL" id="MDZB01000044">
    <property type="protein sequence ID" value="OGX89081.1"/>
    <property type="molecule type" value="Genomic_DNA"/>
</dbReference>
<keyword evidence="2" id="KW-1185">Reference proteome</keyword>
<accession>A0A1G1TE11</accession>